<dbReference type="Gene3D" id="1.20.5.340">
    <property type="match status" value="2"/>
</dbReference>
<proteinExistence type="predicted"/>
<evidence type="ECO:0000256" key="3">
    <source>
        <dbReference type="SAM" id="SignalP"/>
    </source>
</evidence>
<name>A0A386PL66_9SPIR</name>
<evidence type="ECO:0000256" key="2">
    <source>
        <dbReference type="SAM" id="MobiDB-lite"/>
    </source>
</evidence>
<keyword evidence="1" id="KW-0175">Coiled coil</keyword>
<evidence type="ECO:0000313" key="4">
    <source>
        <dbReference type="EMBL" id="AYE36414.1"/>
    </source>
</evidence>
<feature type="compositionally biased region" description="Acidic residues" evidence="2">
    <location>
        <begin position="53"/>
        <end position="63"/>
    </location>
</feature>
<feature type="signal peptide" evidence="3">
    <location>
        <begin position="1"/>
        <end position="25"/>
    </location>
</feature>
<reference evidence="4 5" key="1">
    <citation type="journal article" date="2018" name="Infect. Genet. Evol.">
        <title>Genome-wide analysis of Borrelia turcica and 'Candidatus Borrelia tachyglossi' shows relapsing fever-like genomes with unique genomic links to Lyme disease Borrelia.</title>
        <authorList>
            <person name="Gofton A.W."/>
            <person name="Margos G."/>
            <person name="Fingerle V."/>
            <person name="Hepner S."/>
            <person name="Loh S.M."/>
            <person name="Ryan U."/>
            <person name="Irwin P."/>
            <person name="Oskam C.L."/>
        </authorList>
    </citation>
    <scope>NUCLEOTIDE SEQUENCE [LARGE SCALE GENOMIC DNA]</scope>
    <source>
        <strain evidence="4 5">IST7</strain>
    </source>
</reference>
<feature type="chain" id="PRO_5017217183" evidence="3">
    <location>
        <begin position="26"/>
        <end position="651"/>
    </location>
</feature>
<dbReference type="Proteomes" id="UP000275571">
    <property type="component" value="Chromosome"/>
</dbReference>
<keyword evidence="3" id="KW-0732">Signal</keyword>
<dbReference type="PROSITE" id="PS51257">
    <property type="entry name" value="PROKAR_LIPOPROTEIN"/>
    <property type="match status" value="1"/>
</dbReference>
<dbReference type="KEGG" id="btur:DB313_02890"/>
<protein>
    <submittedName>
        <fullName evidence="4">Uncharacterized protein</fullName>
    </submittedName>
</protein>
<gene>
    <name evidence="4" type="ORF">DB313_02890</name>
</gene>
<evidence type="ECO:0000256" key="1">
    <source>
        <dbReference type="SAM" id="Coils"/>
    </source>
</evidence>
<sequence length="651" mass="76974">MSKGNKKFFILLTIFVLFSCPLLFGEDEPEVSDTIINPSEVYIPKEDLSEDFQNENSETLEDDVSNKPNLHSEKSNKLEFRDLEQLQRLDKSSSTDNSLYGKELQLPQYLKSKKSSFEHPNMNDSRPKTNVDELKLRIESYENKIDNIERLLNNKNTETIQRKDEEYEALAKSLKREIEEIKNLINKKEHLLSNNSKPQKDTYEENEQEYGHKNEETYDYNQDNYIPNTNYNYQTEEDEYYNREPQHFHSEAQVIKELDDRIINNEDAINNNSHMIKELDNKITHNANTINNNSHMIKELDDRIINNEDTINNNSHMIKELDDRIINNEDTINNNSHMIKELDDRIINSEDAINNNSHMIKELDDRIINSEDAINNNSHMIKELDDKITHNEDTILALQKDLINLQKNNNENNSLEEIELNLSSIEKIINELKEKIEQTENSYKENEDKINNKQDKINALEKRLEENENAISTLQKELSESQKRDLLTKEHKEIKNQQEDESPEIHYANKLPEQSKENTITKIEPLPKEEITVKDIPHKNTKKITGIKPASFQIYPDTYSNNYNFKEKGDKFAFRKPDKYYVEIEPTKNLYRAEEIYKLISKHHIKNCFINPSLKHKETFFRNLIEIENTNEIDSLYKNLESEFKDIRIIK</sequence>
<feature type="region of interest" description="Disordered" evidence="2">
    <location>
        <begin position="53"/>
        <end position="76"/>
    </location>
</feature>
<dbReference type="OrthoDB" id="350452at2"/>
<feature type="coiled-coil region" evidence="1">
    <location>
        <begin position="131"/>
        <end position="194"/>
    </location>
</feature>
<dbReference type="AlphaFoldDB" id="A0A386PL66"/>
<dbReference type="RefSeq" id="WP_120104336.1">
    <property type="nucleotide sequence ID" value="NZ_CP028884.1"/>
</dbReference>
<organism evidence="4 5">
    <name type="scientific">Borrelia turcica IST7</name>
    <dbReference type="NCBI Taxonomy" id="1104446"/>
    <lineage>
        <taxon>Bacteria</taxon>
        <taxon>Pseudomonadati</taxon>
        <taxon>Spirochaetota</taxon>
        <taxon>Spirochaetia</taxon>
        <taxon>Spirochaetales</taxon>
        <taxon>Borreliaceae</taxon>
        <taxon>Borrelia</taxon>
    </lineage>
</organism>
<accession>A0A386PL66</accession>
<keyword evidence="5" id="KW-1185">Reference proteome</keyword>
<feature type="coiled-coil region" evidence="1">
    <location>
        <begin position="408"/>
        <end position="484"/>
    </location>
</feature>
<evidence type="ECO:0000313" key="5">
    <source>
        <dbReference type="Proteomes" id="UP000275571"/>
    </source>
</evidence>
<dbReference type="EMBL" id="CP028884">
    <property type="protein sequence ID" value="AYE36414.1"/>
    <property type="molecule type" value="Genomic_DNA"/>
</dbReference>